<evidence type="ECO:0000256" key="1">
    <source>
        <dbReference type="ARBA" id="ARBA00005336"/>
    </source>
</evidence>
<reference evidence="5 6" key="1">
    <citation type="submission" date="2023-07" db="EMBL/GenBank/DDBJ databases">
        <title>Sequencing the genomes of 1000 actinobacteria strains.</title>
        <authorList>
            <person name="Klenk H.-P."/>
        </authorList>
    </citation>
    <scope>NUCLEOTIDE SEQUENCE [LARGE SCALE GENOMIC DNA]</scope>
    <source>
        <strain evidence="5 6">DSM 14785</strain>
    </source>
</reference>
<keyword evidence="6" id="KW-1185">Reference proteome</keyword>
<name>A0ABU0GJ86_9CELL</name>
<dbReference type="Pfam" id="PF00933">
    <property type="entry name" value="Glyco_hydro_3"/>
    <property type="match status" value="1"/>
</dbReference>
<organism evidence="5 6">
    <name type="scientific">Cellulomonas iranensis</name>
    <dbReference type="NCBI Taxonomy" id="76862"/>
    <lineage>
        <taxon>Bacteria</taxon>
        <taxon>Bacillati</taxon>
        <taxon>Actinomycetota</taxon>
        <taxon>Actinomycetes</taxon>
        <taxon>Micrococcales</taxon>
        <taxon>Cellulomonadaceae</taxon>
        <taxon>Cellulomonas</taxon>
    </lineage>
</organism>
<dbReference type="SUPFAM" id="SSF51445">
    <property type="entry name" value="(Trans)glycosidases"/>
    <property type="match status" value="1"/>
</dbReference>
<dbReference type="Proteomes" id="UP001240250">
    <property type="component" value="Unassembled WGS sequence"/>
</dbReference>
<feature type="compositionally biased region" description="Polar residues" evidence="3">
    <location>
        <begin position="7"/>
        <end position="20"/>
    </location>
</feature>
<evidence type="ECO:0000313" key="6">
    <source>
        <dbReference type="Proteomes" id="UP001240250"/>
    </source>
</evidence>
<dbReference type="Gene3D" id="3.20.20.300">
    <property type="entry name" value="Glycoside hydrolase, family 3, N-terminal domain"/>
    <property type="match status" value="1"/>
</dbReference>
<evidence type="ECO:0000256" key="2">
    <source>
        <dbReference type="ARBA" id="ARBA00022801"/>
    </source>
</evidence>
<proteinExistence type="inferred from homology"/>
<gene>
    <name evidence="5" type="ORF">JO380_001792</name>
</gene>
<dbReference type="InterPro" id="IPR050288">
    <property type="entry name" value="Cellulose_deg_GH3"/>
</dbReference>
<dbReference type="InterPro" id="IPR026891">
    <property type="entry name" value="Fn3-like"/>
</dbReference>
<evidence type="ECO:0000313" key="5">
    <source>
        <dbReference type="EMBL" id="MDQ0425411.1"/>
    </source>
</evidence>
<dbReference type="PRINTS" id="PR00133">
    <property type="entry name" value="GLHYDRLASE3"/>
</dbReference>
<dbReference type="InterPro" id="IPR036962">
    <property type="entry name" value="Glyco_hydro_3_N_sf"/>
</dbReference>
<dbReference type="RefSeq" id="WP_070320035.1">
    <property type="nucleotide sequence ID" value="NZ_JAUSVM010000001.1"/>
</dbReference>
<keyword evidence="5" id="KW-0326">Glycosidase</keyword>
<evidence type="ECO:0000256" key="3">
    <source>
        <dbReference type="SAM" id="MobiDB-lite"/>
    </source>
</evidence>
<keyword evidence="2 5" id="KW-0378">Hydrolase</keyword>
<dbReference type="InterPro" id="IPR036881">
    <property type="entry name" value="Glyco_hydro_3_C_sf"/>
</dbReference>
<feature type="domain" description="Fibronectin type III-like" evidence="4">
    <location>
        <begin position="659"/>
        <end position="726"/>
    </location>
</feature>
<dbReference type="InterPro" id="IPR001764">
    <property type="entry name" value="Glyco_hydro_3_N"/>
</dbReference>
<dbReference type="Gene3D" id="2.60.40.10">
    <property type="entry name" value="Immunoglobulins"/>
    <property type="match status" value="1"/>
</dbReference>
<accession>A0ABU0GJ86</accession>
<feature type="region of interest" description="Disordered" evidence="3">
    <location>
        <begin position="1"/>
        <end position="22"/>
    </location>
</feature>
<evidence type="ECO:0000259" key="4">
    <source>
        <dbReference type="SMART" id="SM01217"/>
    </source>
</evidence>
<dbReference type="SUPFAM" id="SSF52279">
    <property type="entry name" value="Beta-D-glucan exohydrolase, C-terminal domain"/>
    <property type="match status" value="1"/>
</dbReference>
<dbReference type="Gene3D" id="3.40.50.1700">
    <property type="entry name" value="Glycoside hydrolase family 3 C-terminal domain"/>
    <property type="match status" value="1"/>
</dbReference>
<dbReference type="InterPro" id="IPR013783">
    <property type="entry name" value="Ig-like_fold"/>
</dbReference>
<comment type="similarity">
    <text evidence="1">Belongs to the glycosyl hydrolase 3 family.</text>
</comment>
<dbReference type="GO" id="GO:0008422">
    <property type="term" value="F:beta-glucosidase activity"/>
    <property type="evidence" value="ECO:0007669"/>
    <property type="project" value="UniProtKB-EC"/>
</dbReference>
<dbReference type="PANTHER" id="PTHR42715:SF3">
    <property type="entry name" value="BETA-GLUCOSIDASE B-RELATED"/>
    <property type="match status" value="1"/>
</dbReference>
<dbReference type="InterPro" id="IPR017853">
    <property type="entry name" value="GH"/>
</dbReference>
<dbReference type="SMART" id="SM01217">
    <property type="entry name" value="Fn3_like"/>
    <property type="match status" value="1"/>
</dbReference>
<sequence>MSHATDRTATADSTHGTTPTPFDAAVARVRAGADAQAEARGLHADLTPAEQLALLHGDTPFWTGRAGIMEHGYNHVPYPMGSNARLGVPGIRFIDGPRGCVVGHGTAFPVSMARGASWDVELEEQVGRAIGAEVRASGGNLFGGVCINLPRHPGWGRVQETYSDQPVLLGEMGAALVRGTRVHTMPCVKHYALNSMENARFDVDVECADEPLHEDYLPHFERAIGAGAAAVMCAYNKVNGDWSSASRYLLTDVLRDAWGFEGFVLSDFIWAIRDASASLAAGLDLEAPFAQLRADRLPGELSEGTASWDDVRTSGVRLLATQLRHHATREQAEPDASVVGSDAHVALARRTAARSMVLLRNEHVDGRPALPLDAPALGSVAVVGRLADVPNTGDHGSSNVHATHVVTPLEGLRTALPGVRVDHHDGADVAAAATLAAGADAAVVVVGYTAAEEGEWVNGRVYARDDLMALYPEPRDDAERAVLATMLERVAASAGRPEAGGDRRDLHLLDSDVALVRAVAAANPRTVVVVETAGAVLVSEWHDAVPALVLAWYPGTAGGHALADLLLGHEDFTGRLPYAMAADAAHLPPFDVDATRVTYDRWYGQRLLQRDGHGAAYPLGFGLSYATSTIEDVAVVDRDEDALTVHVAVLGTGDRPARVNVQVYGTRTDGDRAGERELLGFGLVDVAPGERTTAVLTAPLQPLARWDRATRTFHVPPGGLLVEAARHWGAPDAVTTSVIL</sequence>
<protein>
    <submittedName>
        <fullName evidence="5">Beta-glucosidase</fullName>
        <ecNumber evidence="5">3.2.1.21</ecNumber>
    </submittedName>
</protein>
<dbReference type="Pfam" id="PF14310">
    <property type="entry name" value="Fn3-like"/>
    <property type="match status" value="1"/>
</dbReference>
<dbReference type="InterPro" id="IPR002772">
    <property type="entry name" value="Glyco_hydro_3_C"/>
</dbReference>
<comment type="caution">
    <text evidence="5">The sequence shown here is derived from an EMBL/GenBank/DDBJ whole genome shotgun (WGS) entry which is preliminary data.</text>
</comment>
<dbReference type="PANTHER" id="PTHR42715">
    <property type="entry name" value="BETA-GLUCOSIDASE"/>
    <property type="match status" value="1"/>
</dbReference>
<dbReference type="Pfam" id="PF01915">
    <property type="entry name" value="Glyco_hydro_3_C"/>
    <property type="match status" value="1"/>
</dbReference>
<dbReference type="EMBL" id="JAUSVM010000001">
    <property type="protein sequence ID" value="MDQ0425411.1"/>
    <property type="molecule type" value="Genomic_DNA"/>
</dbReference>
<dbReference type="EC" id="3.2.1.21" evidence="5"/>